<gene>
    <name evidence="1" type="ORF">OS493_012918</name>
</gene>
<name>A0A9W9Z1G6_9CNID</name>
<proteinExistence type="predicted"/>
<dbReference type="Proteomes" id="UP001163046">
    <property type="component" value="Unassembled WGS sequence"/>
</dbReference>
<sequence>MSVDSLEQKNQNLHDHNSELFQKIKLLEKGTSAGYAIEDSLNHASEDSTFSLSPSQAHQLQEEMKLFDQFSGIDLGKINTTEFINLQKNGLHDYFETACERVEKKCPLITSVLQALVIGGRNIWDPKYTWCELLIAKGSRLPRL</sequence>
<dbReference type="EMBL" id="MU826831">
    <property type="protein sequence ID" value="KAJ7373327.1"/>
    <property type="molecule type" value="Genomic_DNA"/>
</dbReference>
<accession>A0A9W9Z1G6</accession>
<evidence type="ECO:0000313" key="2">
    <source>
        <dbReference type="Proteomes" id="UP001163046"/>
    </source>
</evidence>
<organism evidence="1 2">
    <name type="scientific">Desmophyllum pertusum</name>
    <dbReference type="NCBI Taxonomy" id="174260"/>
    <lineage>
        <taxon>Eukaryota</taxon>
        <taxon>Metazoa</taxon>
        <taxon>Cnidaria</taxon>
        <taxon>Anthozoa</taxon>
        <taxon>Hexacorallia</taxon>
        <taxon>Scleractinia</taxon>
        <taxon>Caryophylliina</taxon>
        <taxon>Caryophylliidae</taxon>
        <taxon>Desmophyllum</taxon>
    </lineage>
</organism>
<keyword evidence="2" id="KW-1185">Reference proteome</keyword>
<reference evidence="1" key="1">
    <citation type="submission" date="2023-01" db="EMBL/GenBank/DDBJ databases">
        <title>Genome assembly of the deep-sea coral Lophelia pertusa.</title>
        <authorList>
            <person name="Herrera S."/>
            <person name="Cordes E."/>
        </authorList>
    </citation>
    <scope>NUCLEOTIDE SEQUENCE</scope>
    <source>
        <strain evidence="1">USNM1676648</strain>
        <tissue evidence="1">Polyp</tissue>
    </source>
</reference>
<evidence type="ECO:0000313" key="1">
    <source>
        <dbReference type="EMBL" id="KAJ7373327.1"/>
    </source>
</evidence>
<dbReference type="AlphaFoldDB" id="A0A9W9Z1G6"/>
<comment type="caution">
    <text evidence="1">The sequence shown here is derived from an EMBL/GenBank/DDBJ whole genome shotgun (WGS) entry which is preliminary data.</text>
</comment>
<protein>
    <submittedName>
        <fullName evidence="1">Uncharacterized protein</fullName>
    </submittedName>
</protein>
<dbReference type="OrthoDB" id="10644861at2759"/>